<dbReference type="NCBIfam" id="TIGR03100">
    <property type="entry name" value="hydr1_PEP"/>
    <property type="match status" value="1"/>
</dbReference>
<dbReference type="GO" id="GO:0016787">
    <property type="term" value="F:hydrolase activity"/>
    <property type="evidence" value="ECO:0007669"/>
    <property type="project" value="UniProtKB-KW"/>
</dbReference>
<keyword evidence="2" id="KW-0378">Hydrolase</keyword>
<dbReference type="InterPro" id="IPR017531">
    <property type="entry name" value="Hydrolase-1_PEP"/>
</dbReference>
<organism evidence="2 3">
    <name type="scientific">Allopontixanthobacter confluentis</name>
    <dbReference type="NCBI Taxonomy" id="1849021"/>
    <lineage>
        <taxon>Bacteria</taxon>
        <taxon>Pseudomonadati</taxon>
        <taxon>Pseudomonadota</taxon>
        <taxon>Alphaproteobacteria</taxon>
        <taxon>Sphingomonadales</taxon>
        <taxon>Erythrobacteraceae</taxon>
        <taxon>Allopontixanthobacter</taxon>
    </lineage>
</organism>
<proteinExistence type="predicted"/>
<dbReference type="Gene3D" id="3.40.50.1820">
    <property type="entry name" value="alpha/beta hydrolase"/>
    <property type="match status" value="1"/>
</dbReference>
<reference evidence="2 3" key="1">
    <citation type="submission" date="2019-12" db="EMBL/GenBank/DDBJ databases">
        <title>Genomic-based taxomic classification of the family Erythrobacteraceae.</title>
        <authorList>
            <person name="Xu L."/>
        </authorList>
    </citation>
    <scope>NUCLEOTIDE SEQUENCE [LARGE SCALE GENOMIC DNA]</scope>
    <source>
        <strain evidence="2 3">KCTC 52259</strain>
    </source>
</reference>
<dbReference type="RefSeq" id="WP_160600447.1">
    <property type="nucleotide sequence ID" value="NZ_WTYU01000001.1"/>
</dbReference>
<dbReference type="EMBL" id="WTYU01000001">
    <property type="protein sequence ID" value="MXP14265.1"/>
    <property type="molecule type" value="Genomic_DNA"/>
</dbReference>
<dbReference type="Proteomes" id="UP000473531">
    <property type="component" value="Unassembled WGS sequence"/>
</dbReference>
<comment type="caution">
    <text evidence="2">The sequence shown here is derived from an EMBL/GenBank/DDBJ whole genome shotgun (WGS) entry which is preliminary data.</text>
</comment>
<dbReference type="Pfam" id="PF12146">
    <property type="entry name" value="Hydrolase_4"/>
    <property type="match status" value="1"/>
</dbReference>
<evidence type="ECO:0000313" key="2">
    <source>
        <dbReference type="EMBL" id="MXP14265.1"/>
    </source>
</evidence>
<dbReference type="AlphaFoldDB" id="A0A6L7GFJ3"/>
<dbReference type="InterPro" id="IPR022742">
    <property type="entry name" value="Hydrolase_4"/>
</dbReference>
<keyword evidence="3" id="KW-1185">Reference proteome</keyword>
<name>A0A6L7GFJ3_9SPHN</name>
<sequence length="261" mass="27843">MKRLHLTFSCSNSALAGTLDTAPSTTGLLIVSGGNDTRAGAFGGQAEMAARIARAGFPVFRFDRRGIGDSCGENRGFRRSGNDVAAALSAFGAMAPQVTRIVGFGNCDAASALMLTSGAGFDRLILSNPWVEEASGPEDQTIMAPQAIRSRYLEKLKNPEELKRLFKGDVNFTKLVRGLGTAAKIKSKATSLSAEMTAGLGQFAGPVKILLAMKDRTALNFKSVWDPADARISRCAGADHSYSHPDAREWLYQQLLLGLRA</sequence>
<accession>A0A6L7GFJ3</accession>
<evidence type="ECO:0000313" key="3">
    <source>
        <dbReference type="Proteomes" id="UP000473531"/>
    </source>
</evidence>
<feature type="domain" description="Serine aminopeptidase S33" evidence="1">
    <location>
        <begin position="43"/>
        <end position="158"/>
    </location>
</feature>
<gene>
    <name evidence="2" type="ORF">GRI44_05815</name>
</gene>
<dbReference type="InterPro" id="IPR029058">
    <property type="entry name" value="AB_hydrolase_fold"/>
</dbReference>
<dbReference type="SUPFAM" id="SSF53474">
    <property type="entry name" value="alpha/beta-Hydrolases"/>
    <property type="match status" value="1"/>
</dbReference>
<dbReference type="OrthoDB" id="249225at2"/>
<evidence type="ECO:0000259" key="1">
    <source>
        <dbReference type="Pfam" id="PF12146"/>
    </source>
</evidence>
<protein>
    <submittedName>
        <fullName evidence="2">Hydrolase 1, exosortase A system-associated</fullName>
    </submittedName>
</protein>